<dbReference type="GO" id="GO:0008168">
    <property type="term" value="F:methyltransferase activity"/>
    <property type="evidence" value="ECO:0007669"/>
    <property type="project" value="UniProtKB-KW"/>
</dbReference>
<accession>A0ABN8ELT9</accession>
<keyword evidence="1 2" id="KW-0808">Transferase</keyword>
<dbReference type="Gene3D" id="3.40.50.150">
    <property type="entry name" value="Vaccinia Virus protein VP39"/>
    <property type="match status" value="1"/>
</dbReference>
<feature type="binding site" evidence="1">
    <location>
        <position position="191"/>
    </location>
    <ligand>
        <name>S-adenosyl-L-methionine</name>
        <dbReference type="ChEBI" id="CHEBI:59789"/>
    </ligand>
</feature>
<sequence>MKTDTTSSLLMPAMATPVFSCQPGCDERAALLAGAVGSTVVASLAQCPKDQYVLMVSDDGLRLAMAGGKGGDIIADFGAGAVAHRRLHGGGKGQMIAKAVGFGKGVTPSVLDATAGMGKDAFVLATLGCQMSLYERSPIVAQLLSDGLQRAAEFGDGELQQIVGRMQLHHGDAIEVMAAATSPLADVIYLDPMFPASKKSAAVKKEMQAFQQVVGKDMDGEALLAAAINAAGYRVAVKRPRKGEPLPGVKPGFQLMGKSSRYDIYPLKAFK</sequence>
<dbReference type="GO" id="GO:0032259">
    <property type="term" value="P:methylation"/>
    <property type="evidence" value="ECO:0007669"/>
    <property type="project" value="UniProtKB-KW"/>
</dbReference>
<keyword evidence="1" id="KW-0949">S-adenosyl-L-methionine</keyword>
<dbReference type="InterPro" id="IPR029063">
    <property type="entry name" value="SAM-dependent_MTases_sf"/>
</dbReference>
<evidence type="ECO:0000313" key="2">
    <source>
        <dbReference type="EMBL" id="CAH0993361.1"/>
    </source>
</evidence>
<dbReference type="SUPFAM" id="SSF53335">
    <property type="entry name" value="S-adenosyl-L-methionine-dependent methyltransferases"/>
    <property type="match status" value="1"/>
</dbReference>
<dbReference type="Pfam" id="PF04445">
    <property type="entry name" value="SAM_MT"/>
    <property type="match status" value="1"/>
</dbReference>
<proteinExistence type="inferred from homology"/>
<comment type="function">
    <text evidence="1">Specifically methylates the guanosine in position 1516 of 16S rRNA.</text>
</comment>
<evidence type="ECO:0000313" key="3">
    <source>
        <dbReference type="Proteomes" id="UP000838100"/>
    </source>
</evidence>
<comment type="subcellular location">
    <subcellularLocation>
        <location evidence="1">Cytoplasm</location>
    </subcellularLocation>
</comment>
<keyword evidence="1" id="KW-0698">rRNA processing</keyword>
<dbReference type="Proteomes" id="UP000838100">
    <property type="component" value="Unassembled WGS sequence"/>
</dbReference>
<evidence type="ECO:0000256" key="1">
    <source>
        <dbReference type="HAMAP-Rule" id="MF_01523"/>
    </source>
</evidence>
<feature type="binding site" evidence="1">
    <location>
        <begin position="135"/>
        <end position="136"/>
    </location>
    <ligand>
        <name>S-adenosyl-L-methionine</name>
        <dbReference type="ChEBI" id="CHEBI:59789"/>
    </ligand>
</feature>
<name>A0ABN8ELT9_9GAMM</name>
<dbReference type="EMBL" id="CAKLPX010000008">
    <property type="protein sequence ID" value="CAH0993361.1"/>
    <property type="molecule type" value="Genomic_DNA"/>
</dbReference>
<dbReference type="PANTHER" id="PTHR36112:SF1">
    <property type="entry name" value="RIBOSOMAL RNA SMALL SUBUNIT METHYLTRANSFERASE J"/>
    <property type="match status" value="1"/>
</dbReference>
<comment type="caution">
    <text evidence="1">Lacks conserved residue(s) required for the propagation of feature annotation.</text>
</comment>
<keyword evidence="1" id="KW-0963">Cytoplasm</keyword>
<dbReference type="RefSeq" id="WP_237446041.1">
    <property type="nucleotide sequence ID" value="NZ_CAKLPX010000008.1"/>
</dbReference>
<keyword evidence="1 2" id="KW-0489">Methyltransferase</keyword>
<reference evidence="2" key="1">
    <citation type="submission" date="2021-12" db="EMBL/GenBank/DDBJ databases">
        <authorList>
            <person name="Rodrigo-Torres L."/>
            <person name="Arahal R. D."/>
            <person name="Lucena T."/>
        </authorList>
    </citation>
    <scope>NUCLEOTIDE SEQUENCE</scope>
    <source>
        <strain evidence="2">CECT 8267</strain>
    </source>
</reference>
<dbReference type="HAMAP" id="MF_01523">
    <property type="entry name" value="16SrRNA_methyltr_J"/>
    <property type="match status" value="1"/>
</dbReference>
<organism evidence="2 3">
    <name type="scientific">Sinobacterium norvegicum</name>
    <dbReference type="NCBI Taxonomy" id="1641715"/>
    <lineage>
        <taxon>Bacteria</taxon>
        <taxon>Pseudomonadati</taxon>
        <taxon>Pseudomonadota</taxon>
        <taxon>Gammaproteobacteria</taxon>
        <taxon>Cellvibrionales</taxon>
        <taxon>Spongiibacteraceae</taxon>
        <taxon>Sinobacterium</taxon>
    </lineage>
</organism>
<gene>
    <name evidence="1 2" type="primary">rsmJ</name>
    <name evidence="2" type="ORF">SIN8267_03509</name>
</gene>
<dbReference type="InterPro" id="IPR007536">
    <property type="entry name" value="16SrRNA_methylTrfase_J"/>
</dbReference>
<comment type="similarity">
    <text evidence="1">Belongs to the methyltransferase superfamily. RsmJ family.</text>
</comment>
<keyword evidence="3" id="KW-1185">Reference proteome</keyword>
<comment type="caution">
    <text evidence="2">The sequence shown here is derived from an EMBL/GenBank/DDBJ whole genome shotgun (WGS) entry which is preliminary data.</text>
</comment>
<comment type="catalytic activity">
    <reaction evidence="1">
        <text>guanosine(1516) in 16S rRNA + S-adenosyl-L-methionine = N(2)-methylguanosine(1516) in 16S rRNA + S-adenosyl-L-homocysteine + H(+)</text>
        <dbReference type="Rhea" id="RHEA:43220"/>
        <dbReference type="Rhea" id="RHEA-COMP:10412"/>
        <dbReference type="Rhea" id="RHEA-COMP:10413"/>
        <dbReference type="ChEBI" id="CHEBI:15378"/>
        <dbReference type="ChEBI" id="CHEBI:57856"/>
        <dbReference type="ChEBI" id="CHEBI:59789"/>
        <dbReference type="ChEBI" id="CHEBI:74269"/>
        <dbReference type="ChEBI" id="CHEBI:74481"/>
        <dbReference type="EC" id="2.1.1.242"/>
    </reaction>
</comment>
<protein>
    <recommendedName>
        <fullName evidence="1">Ribosomal RNA small subunit methyltransferase J</fullName>
        <ecNumber evidence="1">2.1.1.242</ecNumber>
    </recommendedName>
    <alternativeName>
        <fullName evidence="1">16S rRNA m2G1516 methyltransferase</fullName>
    </alternativeName>
    <alternativeName>
        <fullName evidence="1">rRNA (guanine-N(2)-)-methyltransferase</fullName>
    </alternativeName>
</protein>
<dbReference type="EC" id="2.1.1.242" evidence="1"/>
<dbReference type="PANTHER" id="PTHR36112">
    <property type="entry name" value="RIBOSOMAL RNA SMALL SUBUNIT METHYLTRANSFERASE J"/>
    <property type="match status" value="1"/>
</dbReference>